<dbReference type="Gene3D" id="3.30.1330.80">
    <property type="entry name" value="Hypothetical protein, similar to alpha- acetolactate decarboxylase, domain 2"/>
    <property type="match status" value="1"/>
</dbReference>
<dbReference type="InterPro" id="IPR005175">
    <property type="entry name" value="PPC_dom"/>
</dbReference>
<dbReference type="AlphaFoldDB" id="K8E9W9"/>
<dbReference type="Proteomes" id="UP000009315">
    <property type="component" value="Unassembled WGS sequence"/>
</dbReference>
<dbReference type="STRING" id="1121428.DESHY_30058"/>
<dbReference type="PIRSF" id="PIRSF016702">
    <property type="entry name" value="DNA_bp_PD1"/>
    <property type="match status" value="1"/>
</dbReference>
<dbReference type="SUPFAM" id="SSF117856">
    <property type="entry name" value="AF0104/ALDC/Ptd012-like"/>
    <property type="match status" value="1"/>
</dbReference>
<protein>
    <recommendedName>
        <fullName evidence="1">PPC domain-containing protein</fullName>
    </recommendedName>
</protein>
<dbReference type="PANTHER" id="PTHR34988">
    <property type="entry name" value="PROTEIN, PUTATIVE-RELATED"/>
    <property type="match status" value="1"/>
</dbReference>
<dbReference type="Pfam" id="PF03479">
    <property type="entry name" value="PCC"/>
    <property type="match status" value="1"/>
</dbReference>
<evidence type="ECO:0000313" key="2">
    <source>
        <dbReference type="EMBL" id="CCO08368.1"/>
    </source>
</evidence>
<sequence length="139" mass="15152">MEYKRFGSKLVVRLDKGEEIITSLQTLCRQEGIRLAAVTGIGAVKQAVVGLFATSGKTYHPREFTGDMEIAGLQGNISEMNGQVYLHLHVTLTDSSYQAFGGHLTSATVSATAEIIIDVIDGRLDRAFSEEIGLNLFKF</sequence>
<name>K8E9W9_9FIRM</name>
<keyword evidence="3" id="KW-1185">Reference proteome</keyword>
<dbReference type="PANTHER" id="PTHR34988:SF1">
    <property type="entry name" value="DNA-BINDING PROTEIN"/>
    <property type="match status" value="1"/>
</dbReference>
<evidence type="ECO:0000259" key="1">
    <source>
        <dbReference type="PROSITE" id="PS51742"/>
    </source>
</evidence>
<dbReference type="InterPro" id="IPR025707">
    <property type="entry name" value="DNA_bp_PD1"/>
</dbReference>
<dbReference type="OrthoDB" id="9791702at2"/>
<reference evidence="2 3" key="1">
    <citation type="journal article" date="2013" name="Genome Announc.">
        <title>Genome Sequence of the Sulfate-Reducing Bacterium Desulfotomaculum hydrothermale Lam5(T).</title>
        <authorList>
            <person name="Amin O."/>
            <person name="Fardeau M.L."/>
            <person name="Valette O."/>
            <person name="Hirschler-Rea A."/>
            <person name="Barbe V."/>
            <person name="Medigue C."/>
            <person name="Vacherie B."/>
            <person name="Ollivier B."/>
            <person name="Bertin P.N."/>
            <person name="Dolla A."/>
        </authorList>
    </citation>
    <scope>NUCLEOTIDE SEQUENCE [LARGE SCALE GENOMIC DNA]</scope>
    <source>
        <strain evidence="3">Lam5 / DSM 18033</strain>
    </source>
</reference>
<organism evidence="2 3">
    <name type="scientific">Desulforamulus hydrothermalis Lam5 = DSM 18033</name>
    <dbReference type="NCBI Taxonomy" id="1121428"/>
    <lineage>
        <taxon>Bacteria</taxon>
        <taxon>Bacillati</taxon>
        <taxon>Bacillota</taxon>
        <taxon>Clostridia</taxon>
        <taxon>Eubacteriales</taxon>
        <taxon>Peptococcaceae</taxon>
        <taxon>Desulforamulus</taxon>
    </lineage>
</organism>
<dbReference type="PROSITE" id="PS51742">
    <property type="entry name" value="PPC"/>
    <property type="match status" value="1"/>
</dbReference>
<proteinExistence type="predicted"/>
<dbReference type="eggNOG" id="COG1661">
    <property type="taxonomic scope" value="Bacteria"/>
</dbReference>
<evidence type="ECO:0000313" key="3">
    <source>
        <dbReference type="Proteomes" id="UP000009315"/>
    </source>
</evidence>
<dbReference type="RefSeq" id="WP_008411752.1">
    <property type="nucleotide sequence ID" value="NZ_CAOS01000010.1"/>
</dbReference>
<gene>
    <name evidence="2" type="ORF">DESHY_30058</name>
</gene>
<feature type="domain" description="PPC" evidence="1">
    <location>
        <begin position="4"/>
        <end position="139"/>
    </location>
</feature>
<dbReference type="EMBL" id="CAOS01000010">
    <property type="protein sequence ID" value="CCO08368.1"/>
    <property type="molecule type" value="Genomic_DNA"/>
</dbReference>
<accession>K8E9W9</accession>
<comment type="caution">
    <text evidence="2">The sequence shown here is derived from an EMBL/GenBank/DDBJ whole genome shotgun (WGS) entry which is preliminary data.</text>
</comment>
<dbReference type="CDD" id="cd11378">
    <property type="entry name" value="DUF296"/>
    <property type="match status" value="1"/>
</dbReference>